<organism evidence="4 5">
    <name type="scientific">Paenibacillus phytohabitans</name>
    <dbReference type="NCBI Taxonomy" id="2654978"/>
    <lineage>
        <taxon>Bacteria</taxon>
        <taxon>Bacillati</taxon>
        <taxon>Bacillota</taxon>
        <taxon>Bacilli</taxon>
        <taxon>Bacillales</taxon>
        <taxon>Paenibacillaceae</taxon>
        <taxon>Paenibacillus</taxon>
    </lineage>
</organism>
<dbReference type="InterPro" id="IPR012854">
    <property type="entry name" value="Cu_amine_oxidase-like_N"/>
</dbReference>
<evidence type="ECO:0000259" key="2">
    <source>
        <dbReference type="Pfam" id="PF11738"/>
    </source>
</evidence>
<name>A0ABX1YV61_9BACL</name>
<dbReference type="Gene3D" id="3.90.640.20">
    <property type="entry name" value="Heat-shock cognate protein, ATPase"/>
    <property type="match status" value="1"/>
</dbReference>
<dbReference type="Pfam" id="PF07833">
    <property type="entry name" value="Cu_amine_oxidN1"/>
    <property type="match status" value="1"/>
</dbReference>
<dbReference type="Gene3D" id="3.30.565.40">
    <property type="entry name" value="Fervidobacterium nodosum Rt17-B1 like"/>
    <property type="match status" value="1"/>
</dbReference>
<evidence type="ECO:0000259" key="1">
    <source>
        <dbReference type="Pfam" id="PF07833"/>
    </source>
</evidence>
<dbReference type="Proteomes" id="UP000596857">
    <property type="component" value="Unassembled WGS sequence"/>
</dbReference>
<reference evidence="4 5" key="1">
    <citation type="submission" date="2019-10" db="EMBL/GenBank/DDBJ databases">
        <title>Description of Paenibacillus terricola sp. nov.</title>
        <authorList>
            <person name="Carlier A."/>
            <person name="Qi S."/>
        </authorList>
    </citation>
    <scope>NUCLEOTIDE SEQUENCE [LARGE SCALE GENOMIC DNA]</scope>
    <source>
        <strain evidence="4 5">LMG 31459</strain>
    </source>
</reference>
<evidence type="ECO:0000313" key="5">
    <source>
        <dbReference type="Proteomes" id="UP000596857"/>
    </source>
</evidence>
<dbReference type="SUPFAM" id="SSF55383">
    <property type="entry name" value="Copper amine oxidase, domain N"/>
    <property type="match status" value="1"/>
</dbReference>
<evidence type="ECO:0000259" key="3">
    <source>
        <dbReference type="Pfam" id="PF13739"/>
    </source>
</evidence>
<dbReference type="InterPro" id="IPR036582">
    <property type="entry name" value="Mao_N_sf"/>
</dbReference>
<dbReference type="Pfam" id="PF11738">
    <property type="entry name" value="DUF3298"/>
    <property type="match status" value="1"/>
</dbReference>
<dbReference type="Pfam" id="PF13739">
    <property type="entry name" value="PdaC"/>
    <property type="match status" value="1"/>
</dbReference>
<protein>
    <submittedName>
        <fullName evidence="4">DUF4163 domain-containing protein</fullName>
    </submittedName>
</protein>
<sequence length="368" mass="40547">MKMNDTSKKYARKWGAGMIAAGMLIGGGVLPAGITQAAPAAAQVKAASSPVVLKVNGKIAAQKGLFQDGKVWIPVTFMRDALGMPLSYDKAEKTYTIGTGTTQTKLTVTEYYTTIKVNNYFIGEYEVKNMDNRFYVSFDLLSDYLGYKGDWSAATGRLNVMKRTQNAVTIKTESYVKDHKDAPIKLDYPQVSGLASSEAEKAINDTIKQTIQKYAAYAEDQISLKSEDDRPYEFEGGYVVTYNQDGVLSLITNQYGYTGGAHGSTIRNAFTFSLKDGKRLLLGDLFKANPNYKKQLNAKVSTEIKANGGYLGGFTGLNTEKYFYLKEGKAVLFFQQYEYTAYATGFPEVIFSFKELLPDGSSPFAALK</sequence>
<comment type="caution">
    <text evidence="4">The sequence shown here is derived from an EMBL/GenBank/DDBJ whole genome shotgun (WGS) entry which is preliminary data.</text>
</comment>
<gene>
    <name evidence="4" type="ORF">GC101_33335</name>
</gene>
<dbReference type="InterPro" id="IPR037126">
    <property type="entry name" value="PdaC/RsiV-like_sf"/>
</dbReference>
<dbReference type="InterPro" id="IPR021729">
    <property type="entry name" value="DUF3298"/>
</dbReference>
<proteinExistence type="predicted"/>
<feature type="domain" description="Deacetylase PdaC" evidence="3">
    <location>
        <begin position="183"/>
        <end position="265"/>
    </location>
</feature>
<feature type="domain" description="DUF3298" evidence="2">
    <location>
        <begin position="284"/>
        <end position="353"/>
    </location>
</feature>
<dbReference type="EMBL" id="WHOB01000095">
    <property type="protein sequence ID" value="NOU83746.1"/>
    <property type="molecule type" value="Genomic_DNA"/>
</dbReference>
<keyword evidence="5" id="KW-1185">Reference proteome</keyword>
<accession>A0ABX1YV61</accession>
<evidence type="ECO:0000313" key="4">
    <source>
        <dbReference type="EMBL" id="NOU83746.1"/>
    </source>
</evidence>
<dbReference type="RefSeq" id="WP_171720818.1">
    <property type="nucleotide sequence ID" value="NZ_WHOB01000095.1"/>
</dbReference>
<feature type="domain" description="Copper amine oxidase-like N-terminal" evidence="1">
    <location>
        <begin position="56"/>
        <end position="157"/>
    </location>
</feature>
<dbReference type="InterPro" id="IPR025303">
    <property type="entry name" value="PdaC"/>
</dbReference>
<dbReference type="Gene3D" id="3.30.457.10">
    <property type="entry name" value="Copper amine oxidase-like, N-terminal domain"/>
    <property type="match status" value="1"/>
</dbReference>